<feature type="region of interest" description="Disordered" evidence="1">
    <location>
        <begin position="1"/>
        <end position="30"/>
    </location>
</feature>
<reference evidence="2" key="2">
    <citation type="submission" date="2020-07" db="EMBL/GenBank/DDBJ databases">
        <authorList>
            <person name="Vera ALvarez R."/>
            <person name="Arias-Moreno D.M."/>
            <person name="Jimenez-Jacinto V."/>
            <person name="Jimenez-Bremont J.F."/>
            <person name="Swaminathan K."/>
            <person name="Moose S.P."/>
            <person name="Guerrero-Gonzalez M.L."/>
            <person name="Marino-Ramirez L."/>
            <person name="Landsman D."/>
            <person name="Rodriguez-Kessler M."/>
            <person name="Delgado-Sanchez P."/>
        </authorList>
    </citation>
    <scope>NUCLEOTIDE SEQUENCE</scope>
    <source>
        <tissue evidence="2">Cladode</tissue>
    </source>
</reference>
<dbReference type="EMBL" id="GISG01119354">
    <property type="protein sequence ID" value="MBA4640483.1"/>
    <property type="molecule type" value="Transcribed_RNA"/>
</dbReference>
<proteinExistence type="predicted"/>
<dbReference type="EMBL" id="GISG01119350">
    <property type="protein sequence ID" value="MBA4640479.1"/>
    <property type="molecule type" value="Transcribed_RNA"/>
</dbReference>
<protein>
    <submittedName>
        <fullName evidence="2">Uncharacterized protein</fullName>
    </submittedName>
</protein>
<evidence type="ECO:0000256" key="1">
    <source>
        <dbReference type="SAM" id="MobiDB-lite"/>
    </source>
</evidence>
<accession>A0A7C8ZDK5</accession>
<reference evidence="2" key="1">
    <citation type="journal article" date="2013" name="J. Plant Res.">
        <title>Effect of fungi and light on seed germination of three Opuntia species from semiarid lands of central Mexico.</title>
        <authorList>
            <person name="Delgado-Sanchez P."/>
            <person name="Jimenez-Bremont J.F."/>
            <person name="Guerrero-Gonzalez Mde L."/>
            <person name="Flores J."/>
        </authorList>
    </citation>
    <scope>NUCLEOTIDE SEQUENCE</scope>
    <source>
        <tissue evidence="2">Cladode</tissue>
    </source>
</reference>
<organism evidence="2">
    <name type="scientific">Opuntia streptacantha</name>
    <name type="common">Prickly pear cactus</name>
    <name type="synonym">Opuntia cardona</name>
    <dbReference type="NCBI Taxonomy" id="393608"/>
    <lineage>
        <taxon>Eukaryota</taxon>
        <taxon>Viridiplantae</taxon>
        <taxon>Streptophyta</taxon>
        <taxon>Embryophyta</taxon>
        <taxon>Tracheophyta</taxon>
        <taxon>Spermatophyta</taxon>
        <taxon>Magnoliopsida</taxon>
        <taxon>eudicotyledons</taxon>
        <taxon>Gunneridae</taxon>
        <taxon>Pentapetalae</taxon>
        <taxon>Caryophyllales</taxon>
        <taxon>Cactineae</taxon>
        <taxon>Cactaceae</taxon>
        <taxon>Opuntioideae</taxon>
        <taxon>Opuntia</taxon>
    </lineage>
</organism>
<sequence>MHEKGKSPEGELSARANTLEGGQDLDQSSGCIAESNLEQNRLNSPRIGLETGSSTGPEPFHRVFQQDWKACLWTHLLHGHGSTKVRTALIKFCLTLIQECKLDPNSEISVLSMRFSLKLSLKMLMKLL</sequence>
<feature type="region of interest" description="Disordered" evidence="1">
    <location>
        <begin position="38"/>
        <end position="57"/>
    </location>
</feature>
<name>A0A7C8ZDK5_OPUST</name>
<dbReference type="AlphaFoldDB" id="A0A7C8ZDK5"/>
<evidence type="ECO:0000313" key="2">
    <source>
        <dbReference type="EMBL" id="MBA4640479.1"/>
    </source>
</evidence>